<keyword evidence="1 6" id="KW-0963">Cytoplasm</keyword>
<feature type="binding site" evidence="6">
    <location>
        <begin position="117"/>
        <end position="118"/>
    </location>
    <ligand>
        <name>S-adenosyl-L-methionine</name>
        <dbReference type="ChEBI" id="CHEBI:59789"/>
    </ligand>
</feature>
<gene>
    <name evidence="6" type="primary">rsmG</name>
    <name evidence="7" type="ORF">ATO11_10940</name>
</gene>
<evidence type="ECO:0000256" key="2">
    <source>
        <dbReference type="ARBA" id="ARBA00022552"/>
    </source>
</evidence>
<keyword evidence="5 6" id="KW-0949">S-adenosyl-L-methionine</keyword>
<evidence type="ECO:0000256" key="3">
    <source>
        <dbReference type="ARBA" id="ARBA00022603"/>
    </source>
</evidence>
<reference evidence="7 8" key="1">
    <citation type="journal article" date="2015" name="Int. J. Syst. Evol. Microbiol.">
        <title>Aestuariivita atlantica sp. nov., isolated from deep sea sediment of the Atlantic Ocean.</title>
        <authorList>
            <person name="Li G."/>
            <person name="Lai Q."/>
            <person name="Du Y."/>
            <person name="Liu X."/>
            <person name="Sun F."/>
            <person name="Shao Z."/>
        </authorList>
    </citation>
    <scope>NUCLEOTIDE SEQUENCE [LARGE SCALE GENOMIC DNA]</scope>
    <source>
        <strain evidence="7 8">22II-S11-z3</strain>
    </source>
</reference>
<evidence type="ECO:0000256" key="6">
    <source>
        <dbReference type="HAMAP-Rule" id="MF_00074"/>
    </source>
</evidence>
<evidence type="ECO:0000256" key="5">
    <source>
        <dbReference type="ARBA" id="ARBA00022691"/>
    </source>
</evidence>
<dbReference type="EMBL" id="AQQZ01000004">
    <property type="protein sequence ID" value="KNG93697.1"/>
    <property type="molecule type" value="Genomic_DNA"/>
</dbReference>
<organism evidence="7 8">
    <name type="scientific">Pseudaestuariivita atlantica</name>
    <dbReference type="NCBI Taxonomy" id="1317121"/>
    <lineage>
        <taxon>Bacteria</taxon>
        <taxon>Pseudomonadati</taxon>
        <taxon>Pseudomonadota</taxon>
        <taxon>Alphaproteobacteria</taxon>
        <taxon>Rhodobacterales</taxon>
        <taxon>Paracoccaceae</taxon>
        <taxon>Pseudaestuariivita</taxon>
    </lineage>
</organism>
<dbReference type="PANTHER" id="PTHR31760:SF0">
    <property type="entry name" value="S-ADENOSYL-L-METHIONINE-DEPENDENT METHYLTRANSFERASES SUPERFAMILY PROTEIN"/>
    <property type="match status" value="1"/>
</dbReference>
<evidence type="ECO:0000313" key="8">
    <source>
        <dbReference type="Proteomes" id="UP000036938"/>
    </source>
</evidence>
<comment type="function">
    <text evidence="6">Specifically methylates the N7 position of guanine in position 527 of 16S rRNA.</text>
</comment>
<keyword evidence="8" id="KW-1185">Reference proteome</keyword>
<dbReference type="NCBIfam" id="TIGR00138">
    <property type="entry name" value="rsmG_gidB"/>
    <property type="match status" value="1"/>
</dbReference>
<dbReference type="SUPFAM" id="SSF53335">
    <property type="entry name" value="S-adenosyl-L-methionine-dependent methyltransferases"/>
    <property type="match status" value="1"/>
</dbReference>
<dbReference type="PATRIC" id="fig|1317121.7.peg.2864"/>
<dbReference type="InterPro" id="IPR029063">
    <property type="entry name" value="SAM-dependent_MTases_sf"/>
</dbReference>
<dbReference type="EC" id="2.1.1.170" evidence="6"/>
<name>A0A0L1JPQ4_9RHOB</name>
<feature type="binding site" evidence="6">
    <location>
        <position position="131"/>
    </location>
    <ligand>
        <name>S-adenosyl-L-methionine</name>
        <dbReference type="ChEBI" id="CHEBI:59789"/>
    </ligand>
</feature>
<dbReference type="STRING" id="1317121.ATO11_10940"/>
<feature type="binding site" evidence="6">
    <location>
        <position position="63"/>
    </location>
    <ligand>
        <name>S-adenosyl-L-methionine</name>
        <dbReference type="ChEBI" id="CHEBI:59789"/>
    </ligand>
</feature>
<sequence length="198" mass="22064">MTDVSRETREALGKYAELVRKWSPRINLVAPSTLPNLETRHIADSLQVFHVKQGPWRTWVDLGSGGGFPGIVVAIAGKHEFPSARVTLVESDKRKATFLRAVIRELDLPADVLSQRVEQVRIDPPDVLSARALAPLPKLLSIAEHLLGPDTTCVFPKGKTWESEVEMACQEWSFEHDVVQSTTSPEAVILRIRKVSRV</sequence>
<evidence type="ECO:0000256" key="1">
    <source>
        <dbReference type="ARBA" id="ARBA00022490"/>
    </source>
</evidence>
<comment type="catalytic activity">
    <reaction evidence="6">
        <text>guanosine(527) in 16S rRNA + S-adenosyl-L-methionine = N(7)-methylguanosine(527) in 16S rRNA + S-adenosyl-L-homocysteine</text>
        <dbReference type="Rhea" id="RHEA:42732"/>
        <dbReference type="Rhea" id="RHEA-COMP:10209"/>
        <dbReference type="Rhea" id="RHEA-COMP:10210"/>
        <dbReference type="ChEBI" id="CHEBI:57856"/>
        <dbReference type="ChEBI" id="CHEBI:59789"/>
        <dbReference type="ChEBI" id="CHEBI:74269"/>
        <dbReference type="ChEBI" id="CHEBI:74480"/>
        <dbReference type="EC" id="2.1.1.170"/>
    </reaction>
</comment>
<dbReference type="PANTHER" id="PTHR31760">
    <property type="entry name" value="S-ADENOSYL-L-METHIONINE-DEPENDENT METHYLTRANSFERASES SUPERFAMILY PROTEIN"/>
    <property type="match status" value="1"/>
</dbReference>
<comment type="subcellular location">
    <subcellularLocation>
        <location evidence="6">Cytoplasm</location>
    </subcellularLocation>
</comment>
<dbReference type="Gene3D" id="3.40.50.150">
    <property type="entry name" value="Vaccinia Virus protein VP39"/>
    <property type="match status" value="1"/>
</dbReference>
<dbReference type="Proteomes" id="UP000036938">
    <property type="component" value="Unassembled WGS sequence"/>
</dbReference>
<dbReference type="OrthoDB" id="9808773at2"/>
<comment type="caution">
    <text evidence="7">The sequence shown here is derived from an EMBL/GenBank/DDBJ whole genome shotgun (WGS) entry which is preliminary data.</text>
</comment>
<comment type="caution">
    <text evidence="6">Lacks conserved residue(s) required for the propagation of feature annotation.</text>
</comment>
<dbReference type="RefSeq" id="WP_050530897.1">
    <property type="nucleotide sequence ID" value="NZ_AQQZ01000004.1"/>
</dbReference>
<protein>
    <recommendedName>
        <fullName evidence="6">Ribosomal RNA small subunit methyltransferase G</fullName>
        <ecNumber evidence="6">2.1.1.170</ecNumber>
    </recommendedName>
    <alternativeName>
        <fullName evidence="6">16S rRNA 7-methylguanosine methyltransferase</fullName>
        <shortName evidence="6">16S rRNA m7G methyltransferase</shortName>
    </alternativeName>
</protein>
<evidence type="ECO:0000313" key="7">
    <source>
        <dbReference type="EMBL" id="KNG93697.1"/>
    </source>
</evidence>
<dbReference type="InterPro" id="IPR003682">
    <property type="entry name" value="rRNA_ssu_MeTfrase_G"/>
</dbReference>
<evidence type="ECO:0000256" key="4">
    <source>
        <dbReference type="ARBA" id="ARBA00022679"/>
    </source>
</evidence>
<proteinExistence type="inferred from homology"/>
<dbReference type="PIRSF" id="PIRSF003078">
    <property type="entry name" value="GidB"/>
    <property type="match status" value="1"/>
</dbReference>
<dbReference type="HAMAP" id="MF_00074">
    <property type="entry name" value="16SrRNA_methyltr_G"/>
    <property type="match status" value="1"/>
</dbReference>
<dbReference type="GO" id="GO:0070043">
    <property type="term" value="F:rRNA (guanine-N7-)-methyltransferase activity"/>
    <property type="evidence" value="ECO:0007669"/>
    <property type="project" value="UniProtKB-UniRule"/>
</dbReference>
<dbReference type="GO" id="GO:0005829">
    <property type="term" value="C:cytosol"/>
    <property type="evidence" value="ECO:0007669"/>
    <property type="project" value="TreeGrafter"/>
</dbReference>
<keyword evidence="3 6" id="KW-0489">Methyltransferase</keyword>
<keyword evidence="2 6" id="KW-0698">rRNA processing</keyword>
<accession>A0A0L1JPQ4</accession>
<feature type="binding site" evidence="6">
    <location>
        <position position="68"/>
    </location>
    <ligand>
        <name>S-adenosyl-L-methionine</name>
        <dbReference type="ChEBI" id="CHEBI:59789"/>
    </ligand>
</feature>
<dbReference type="Pfam" id="PF02527">
    <property type="entry name" value="GidB"/>
    <property type="match status" value="1"/>
</dbReference>
<dbReference type="AlphaFoldDB" id="A0A0L1JPQ4"/>
<comment type="similarity">
    <text evidence="6">Belongs to the methyltransferase superfamily. RNA methyltransferase RsmG family.</text>
</comment>
<keyword evidence="4 6" id="KW-0808">Transferase</keyword>